<keyword evidence="6" id="KW-0539">Nucleus</keyword>
<feature type="domain" description="BHLH" evidence="7">
    <location>
        <begin position="54"/>
        <end position="106"/>
    </location>
</feature>
<dbReference type="Proteomes" id="UP000241394">
    <property type="component" value="Chromosome LG3"/>
</dbReference>
<dbReference type="InterPro" id="IPR011598">
    <property type="entry name" value="bHLH_dom"/>
</dbReference>
<gene>
    <name evidence="8" type="ORF">CEY00_Acc02713</name>
</gene>
<keyword evidence="4" id="KW-0238">DNA-binding</keyword>
<dbReference type="SMR" id="A0A2R6RQY0"/>
<dbReference type="STRING" id="1590841.A0A2R6RQY0"/>
<name>A0A2R6RQY0_ACTCC</name>
<evidence type="ECO:0000256" key="6">
    <source>
        <dbReference type="ARBA" id="ARBA00023242"/>
    </source>
</evidence>
<comment type="subcellular location">
    <subcellularLocation>
        <location evidence="1">Nucleus</location>
    </subcellularLocation>
</comment>
<evidence type="ECO:0000256" key="5">
    <source>
        <dbReference type="ARBA" id="ARBA00023163"/>
    </source>
</evidence>
<evidence type="ECO:0000256" key="2">
    <source>
        <dbReference type="ARBA" id="ARBA00011738"/>
    </source>
</evidence>
<dbReference type="GO" id="GO:0046983">
    <property type="term" value="F:protein dimerization activity"/>
    <property type="evidence" value="ECO:0007669"/>
    <property type="project" value="InterPro"/>
</dbReference>
<dbReference type="PANTHER" id="PTHR13935">
    <property type="entry name" value="ACHAETE-SCUTE TRANSCRIPTION FACTOR-RELATED"/>
    <property type="match status" value="1"/>
</dbReference>
<dbReference type="Gene3D" id="4.10.280.10">
    <property type="entry name" value="Helix-loop-helix DNA-binding domain"/>
    <property type="match status" value="1"/>
</dbReference>
<evidence type="ECO:0000313" key="8">
    <source>
        <dbReference type="EMBL" id="PSS32414.1"/>
    </source>
</evidence>
<keyword evidence="3" id="KW-0805">Transcription regulation</keyword>
<dbReference type="FunCoup" id="A0A2R6RQY0">
    <property type="interactions" value="154"/>
</dbReference>
<evidence type="ECO:0000313" key="9">
    <source>
        <dbReference type="Proteomes" id="UP000241394"/>
    </source>
</evidence>
<dbReference type="FunFam" id="4.10.280.10:FF:000085">
    <property type="entry name" value="Transcription factor bHLH126"/>
    <property type="match status" value="1"/>
</dbReference>
<sequence>MFSLHQKRDHELLFEIRKDPIAGHASLESTNLTTNTTKKDGENRLQSMNYSNKKQKIMHRDVERQRRQEMASLHVSLRSILPFEYIKGRRSVSDHIHESVNYIKHLEKKIKELGMKREKLKKMTNSSDPRETRESSCSCFSNSVKVSSCHGGVEILISSGFSDEGFALSRVLEALIEEGIDVVSYFSTQVNDRLLHTIKSEVIDPTCVDKCKLQEKLNEVINKKLG</sequence>
<comment type="caution">
    <text evidence="8">The sequence shown here is derived from an EMBL/GenBank/DDBJ whole genome shotgun (WGS) entry which is preliminary data.</text>
</comment>
<dbReference type="InterPro" id="IPR036638">
    <property type="entry name" value="HLH_DNA-bd_sf"/>
</dbReference>
<dbReference type="InParanoid" id="A0A2R6RQY0"/>
<organism evidence="8 9">
    <name type="scientific">Actinidia chinensis var. chinensis</name>
    <name type="common">Chinese soft-hair kiwi</name>
    <dbReference type="NCBI Taxonomy" id="1590841"/>
    <lineage>
        <taxon>Eukaryota</taxon>
        <taxon>Viridiplantae</taxon>
        <taxon>Streptophyta</taxon>
        <taxon>Embryophyta</taxon>
        <taxon>Tracheophyta</taxon>
        <taxon>Spermatophyta</taxon>
        <taxon>Magnoliopsida</taxon>
        <taxon>eudicotyledons</taxon>
        <taxon>Gunneridae</taxon>
        <taxon>Pentapetalae</taxon>
        <taxon>asterids</taxon>
        <taxon>Ericales</taxon>
        <taxon>Actinidiaceae</taxon>
        <taxon>Actinidia</taxon>
    </lineage>
</organism>
<dbReference type="InterPro" id="IPR015660">
    <property type="entry name" value="MASH1/Ascl1a-like"/>
</dbReference>
<dbReference type="EMBL" id="NKQK01000003">
    <property type="protein sequence ID" value="PSS32414.1"/>
    <property type="molecule type" value="Genomic_DNA"/>
</dbReference>
<reference evidence="9" key="2">
    <citation type="journal article" date="2018" name="BMC Genomics">
        <title>A manually annotated Actinidia chinensis var. chinensis (kiwifruit) genome highlights the challenges associated with draft genomes and gene prediction in plants.</title>
        <authorList>
            <person name="Pilkington S.M."/>
            <person name="Crowhurst R."/>
            <person name="Hilario E."/>
            <person name="Nardozza S."/>
            <person name="Fraser L."/>
            <person name="Peng Y."/>
            <person name="Gunaseelan K."/>
            <person name="Simpson R."/>
            <person name="Tahir J."/>
            <person name="Deroles S.C."/>
            <person name="Templeton K."/>
            <person name="Luo Z."/>
            <person name="Davy M."/>
            <person name="Cheng C."/>
            <person name="McNeilage M."/>
            <person name="Scaglione D."/>
            <person name="Liu Y."/>
            <person name="Zhang Q."/>
            <person name="Datson P."/>
            <person name="De Silva N."/>
            <person name="Gardiner S.E."/>
            <person name="Bassett H."/>
            <person name="Chagne D."/>
            <person name="McCallum J."/>
            <person name="Dzierzon H."/>
            <person name="Deng C."/>
            <person name="Wang Y.Y."/>
            <person name="Barron L."/>
            <person name="Manako K."/>
            <person name="Bowen J."/>
            <person name="Foster T.M."/>
            <person name="Erridge Z.A."/>
            <person name="Tiffin H."/>
            <person name="Waite C.N."/>
            <person name="Davies K.M."/>
            <person name="Grierson E.P."/>
            <person name="Laing W.A."/>
            <person name="Kirk R."/>
            <person name="Chen X."/>
            <person name="Wood M."/>
            <person name="Montefiori M."/>
            <person name="Brummell D.A."/>
            <person name="Schwinn K.E."/>
            <person name="Catanach A."/>
            <person name="Fullerton C."/>
            <person name="Li D."/>
            <person name="Meiyalaghan S."/>
            <person name="Nieuwenhuizen N."/>
            <person name="Read N."/>
            <person name="Prakash R."/>
            <person name="Hunter D."/>
            <person name="Zhang H."/>
            <person name="McKenzie M."/>
            <person name="Knabel M."/>
            <person name="Harris A."/>
            <person name="Allan A.C."/>
            <person name="Gleave A."/>
            <person name="Chen A."/>
            <person name="Janssen B.J."/>
            <person name="Plunkett B."/>
            <person name="Ampomah-Dwamena C."/>
            <person name="Voogd C."/>
            <person name="Leif D."/>
            <person name="Lafferty D."/>
            <person name="Souleyre E.J.F."/>
            <person name="Varkonyi-Gasic E."/>
            <person name="Gambi F."/>
            <person name="Hanley J."/>
            <person name="Yao J.L."/>
            <person name="Cheung J."/>
            <person name="David K.M."/>
            <person name="Warren B."/>
            <person name="Marsh K."/>
            <person name="Snowden K.C."/>
            <person name="Lin-Wang K."/>
            <person name="Brian L."/>
            <person name="Martinez-Sanchez M."/>
            <person name="Wang M."/>
            <person name="Ileperuma N."/>
            <person name="Macnee N."/>
            <person name="Campin R."/>
            <person name="McAtee P."/>
            <person name="Drummond R.S.M."/>
            <person name="Espley R.V."/>
            <person name="Ireland H.S."/>
            <person name="Wu R."/>
            <person name="Atkinson R.G."/>
            <person name="Karunairetnam S."/>
            <person name="Bulley S."/>
            <person name="Chunkath S."/>
            <person name="Hanley Z."/>
            <person name="Storey R."/>
            <person name="Thrimawithana A.H."/>
            <person name="Thomson S."/>
            <person name="David C."/>
            <person name="Testolin R."/>
            <person name="Huang H."/>
            <person name="Hellens R.P."/>
            <person name="Schaffer R.J."/>
        </authorList>
    </citation>
    <scope>NUCLEOTIDE SEQUENCE [LARGE SCALE GENOMIC DNA]</scope>
    <source>
        <strain evidence="9">cv. Red5</strain>
    </source>
</reference>
<dbReference type="GO" id="GO:0000977">
    <property type="term" value="F:RNA polymerase II transcription regulatory region sequence-specific DNA binding"/>
    <property type="evidence" value="ECO:0007669"/>
    <property type="project" value="TreeGrafter"/>
</dbReference>
<keyword evidence="9" id="KW-1185">Reference proteome</keyword>
<dbReference type="PROSITE" id="PS50888">
    <property type="entry name" value="BHLH"/>
    <property type="match status" value="1"/>
</dbReference>
<evidence type="ECO:0000259" key="7">
    <source>
        <dbReference type="PROSITE" id="PS50888"/>
    </source>
</evidence>
<evidence type="ECO:0000256" key="3">
    <source>
        <dbReference type="ARBA" id="ARBA00023015"/>
    </source>
</evidence>
<dbReference type="GO" id="GO:0000981">
    <property type="term" value="F:DNA-binding transcription factor activity, RNA polymerase II-specific"/>
    <property type="evidence" value="ECO:0007669"/>
    <property type="project" value="TreeGrafter"/>
</dbReference>
<dbReference type="GO" id="GO:0090575">
    <property type="term" value="C:RNA polymerase II transcription regulator complex"/>
    <property type="evidence" value="ECO:0007669"/>
    <property type="project" value="TreeGrafter"/>
</dbReference>
<dbReference type="Gramene" id="PSS32414">
    <property type="protein sequence ID" value="PSS32414"/>
    <property type="gene ID" value="CEY00_Acc02713"/>
</dbReference>
<accession>A0A2R6RQY0</accession>
<evidence type="ECO:0000256" key="1">
    <source>
        <dbReference type="ARBA" id="ARBA00004123"/>
    </source>
</evidence>
<dbReference type="SUPFAM" id="SSF47459">
    <property type="entry name" value="HLH, helix-loop-helix DNA-binding domain"/>
    <property type="match status" value="1"/>
</dbReference>
<dbReference type="Pfam" id="PF00010">
    <property type="entry name" value="HLH"/>
    <property type="match status" value="1"/>
</dbReference>
<comment type="subunit">
    <text evidence="2">Homodimer.</text>
</comment>
<dbReference type="PANTHER" id="PTHR13935:SF164">
    <property type="entry name" value="BHLH DOMAIN-CONTAINING PROTEIN"/>
    <property type="match status" value="1"/>
</dbReference>
<dbReference type="CDD" id="cd18914">
    <property type="entry name" value="bHLH_AtORG2_like"/>
    <property type="match status" value="1"/>
</dbReference>
<dbReference type="OrthoDB" id="1935281at2759"/>
<protein>
    <submittedName>
        <fullName evidence="8">Transcription factor bHLH126 like</fullName>
    </submittedName>
</protein>
<evidence type="ECO:0000256" key="4">
    <source>
        <dbReference type="ARBA" id="ARBA00023125"/>
    </source>
</evidence>
<dbReference type="OMA" id="YPKSGCS"/>
<dbReference type="AlphaFoldDB" id="A0A2R6RQY0"/>
<reference evidence="8 9" key="1">
    <citation type="submission" date="2017-07" db="EMBL/GenBank/DDBJ databases">
        <title>An improved, manually edited Actinidia chinensis var. chinensis (kiwifruit) genome highlights the challenges associated with draft genomes and gene prediction in plants.</title>
        <authorList>
            <person name="Pilkington S."/>
            <person name="Crowhurst R."/>
            <person name="Hilario E."/>
            <person name="Nardozza S."/>
            <person name="Fraser L."/>
            <person name="Peng Y."/>
            <person name="Gunaseelan K."/>
            <person name="Simpson R."/>
            <person name="Tahir J."/>
            <person name="Deroles S."/>
            <person name="Templeton K."/>
            <person name="Luo Z."/>
            <person name="Davy M."/>
            <person name="Cheng C."/>
            <person name="Mcneilage M."/>
            <person name="Scaglione D."/>
            <person name="Liu Y."/>
            <person name="Zhang Q."/>
            <person name="Datson P."/>
            <person name="De Silva N."/>
            <person name="Gardiner S."/>
            <person name="Bassett H."/>
            <person name="Chagne D."/>
            <person name="Mccallum J."/>
            <person name="Dzierzon H."/>
            <person name="Deng C."/>
            <person name="Wang Y.-Y."/>
            <person name="Barron N."/>
            <person name="Manako K."/>
            <person name="Bowen J."/>
            <person name="Foster T."/>
            <person name="Erridge Z."/>
            <person name="Tiffin H."/>
            <person name="Waite C."/>
            <person name="Davies K."/>
            <person name="Grierson E."/>
            <person name="Laing W."/>
            <person name="Kirk R."/>
            <person name="Chen X."/>
            <person name="Wood M."/>
            <person name="Montefiori M."/>
            <person name="Brummell D."/>
            <person name="Schwinn K."/>
            <person name="Catanach A."/>
            <person name="Fullerton C."/>
            <person name="Li D."/>
            <person name="Meiyalaghan S."/>
            <person name="Nieuwenhuizen N."/>
            <person name="Read N."/>
            <person name="Prakash R."/>
            <person name="Hunter D."/>
            <person name="Zhang H."/>
            <person name="Mckenzie M."/>
            <person name="Knabel M."/>
            <person name="Harris A."/>
            <person name="Allan A."/>
            <person name="Chen A."/>
            <person name="Janssen B."/>
            <person name="Plunkett B."/>
            <person name="Dwamena C."/>
            <person name="Voogd C."/>
            <person name="Leif D."/>
            <person name="Lafferty D."/>
            <person name="Souleyre E."/>
            <person name="Varkonyi-Gasic E."/>
            <person name="Gambi F."/>
            <person name="Hanley J."/>
            <person name="Yao J.-L."/>
            <person name="Cheung J."/>
            <person name="David K."/>
            <person name="Warren B."/>
            <person name="Marsh K."/>
            <person name="Snowden K."/>
            <person name="Lin-Wang K."/>
            <person name="Brian L."/>
            <person name="Martinez-Sanchez M."/>
            <person name="Wang M."/>
            <person name="Ileperuma N."/>
            <person name="Macnee N."/>
            <person name="Campin R."/>
            <person name="Mcatee P."/>
            <person name="Drummond R."/>
            <person name="Espley R."/>
            <person name="Ireland H."/>
            <person name="Wu R."/>
            <person name="Atkinson R."/>
            <person name="Karunairetnam S."/>
            <person name="Bulley S."/>
            <person name="Chunkath S."/>
            <person name="Hanley Z."/>
            <person name="Storey R."/>
            <person name="Thrimawithana A."/>
            <person name="Thomson S."/>
            <person name="David C."/>
            <person name="Testolin R."/>
        </authorList>
    </citation>
    <scope>NUCLEOTIDE SEQUENCE [LARGE SCALE GENOMIC DNA]</scope>
    <source>
        <strain evidence="9">cv. Red5</strain>
        <tissue evidence="8">Young leaf</tissue>
    </source>
</reference>
<proteinExistence type="predicted"/>
<keyword evidence="5" id="KW-0804">Transcription</keyword>